<dbReference type="Gene3D" id="3.30.40.10">
    <property type="entry name" value="Zinc/RING finger domain, C3HC4 (zinc finger)"/>
    <property type="match status" value="1"/>
</dbReference>
<dbReference type="GO" id="GO:0005778">
    <property type="term" value="C:peroxisomal membrane"/>
    <property type="evidence" value="ECO:0007669"/>
    <property type="project" value="UniProtKB-SubCell"/>
</dbReference>
<evidence type="ECO:0000259" key="20">
    <source>
        <dbReference type="PROSITE" id="PS50089"/>
    </source>
</evidence>
<accession>C1E8X2</accession>
<feature type="compositionally biased region" description="Low complexity" evidence="19">
    <location>
        <begin position="112"/>
        <end position="122"/>
    </location>
</feature>
<dbReference type="OrthoDB" id="498929at2759"/>
<evidence type="ECO:0000313" key="21">
    <source>
        <dbReference type="EMBL" id="ACO64229.1"/>
    </source>
</evidence>
<dbReference type="PROSITE" id="PS00518">
    <property type="entry name" value="ZF_RING_1"/>
    <property type="match status" value="1"/>
</dbReference>
<dbReference type="InterPro" id="IPR017907">
    <property type="entry name" value="Znf_RING_CS"/>
</dbReference>
<dbReference type="PANTHER" id="PTHR48178:SF1">
    <property type="entry name" value="PEROXISOME BIOGENESIS FACTOR 2"/>
    <property type="match status" value="1"/>
</dbReference>
<keyword evidence="14" id="KW-0576">Peroxisome</keyword>
<dbReference type="Pfam" id="PF13920">
    <property type="entry name" value="zf-C3HC4_3"/>
    <property type="match status" value="1"/>
</dbReference>
<keyword evidence="13" id="KW-0472">Membrane</keyword>
<keyword evidence="11" id="KW-0653">Protein transport</keyword>
<dbReference type="GeneID" id="8244614"/>
<keyword evidence="9" id="KW-0833">Ubl conjugation pathway</keyword>
<dbReference type="InterPro" id="IPR045859">
    <property type="entry name" value="RING-HC_PEX2"/>
</dbReference>
<evidence type="ECO:0000256" key="14">
    <source>
        <dbReference type="ARBA" id="ARBA00023140"/>
    </source>
</evidence>
<evidence type="ECO:0000256" key="2">
    <source>
        <dbReference type="ARBA" id="ARBA00004906"/>
    </source>
</evidence>
<keyword evidence="4" id="KW-0813">Transport</keyword>
<dbReference type="AlphaFoldDB" id="C1E8X2"/>
<evidence type="ECO:0000256" key="19">
    <source>
        <dbReference type="SAM" id="MobiDB-lite"/>
    </source>
</evidence>
<sequence>MSLHAGDAGPSSPATMGTPPPSSSPSSKPAPDVRVLRVAQVDAGRLDDELVSLLREQFNRVFAMVFPGAVTRRQSELTLLLDALVFYFTVWSHRPTPGMELMNLRYRDERPSSSSSGSSSSSQRSTGRTGMEGAKLSVSQRLLYGTAFVGGRFAWSKLRRAIGAGRWADEPEGSWRRVASSAVSALEATYSALALVNLLAFLNRGRYRTLTERALRTRLVYGEPHARRMVSYEYLNRQLVWREVSELALFVLPMVSAPGLRRAASRAFGVGPGGDGPGGGRLGGAEGGAEGCRGGPCVECGGEPAGARYASTPCGHAFCYYCAASRAGTRGDRGYTCPRCREPVRGIRQVRAEGGGR</sequence>
<proteinExistence type="inferred from homology"/>
<dbReference type="InterPro" id="IPR025654">
    <property type="entry name" value="PEX2/10"/>
</dbReference>
<evidence type="ECO:0000256" key="8">
    <source>
        <dbReference type="ARBA" id="ARBA00022771"/>
    </source>
</evidence>
<keyword evidence="6" id="KW-0812">Transmembrane</keyword>
<dbReference type="CDD" id="cd16526">
    <property type="entry name" value="RING-HC_PEX2"/>
    <property type="match status" value="1"/>
</dbReference>
<dbReference type="SMART" id="SM00184">
    <property type="entry name" value="RING"/>
    <property type="match status" value="1"/>
</dbReference>
<evidence type="ECO:0000256" key="6">
    <source>
        <dbReference type="ARBA" id="ARBA00022692"/>
    </source>
</evidence>
<evidence type="ECO:0000256" key="13">
    <source>
        <dbReference type="ARBA" id="ARBA00023136"/>
    </source>
</evidence>
<dbReference type="Proteomes" id="UP000002009">
    <property type="component" value="Chromosome 6"/>
</dbReference>
<evidence type="ECO:0000313" key="22">
    <source>
        <dbReference type="Proteomes" id="UP000002009"/>
    </source>
</evidence>
<dbReference type="GO" id="GO:0016558">
    <property type="term" value="P:protein import into peroxisome matrix"/>
    <property type="evidence" value="ECO:0007669"/>
    <property type="project" value="InterPro"/>
</dbReference>
<evidence type="ECO:0000256" key="17">
    <source>
        <dbReference type="ARBA" id="ARBA00034523"/>
    </source>
</evidence>
<dbReference type="InterPro" id="IPR013083">
    <property type="entry name" value="Znf_RING/FYVE/PHD"/>
</dbReference>
<dbReference type="InterPro" id="IPR006845">
    <property type="entry name" value="Pex_N"/>
</dbReference>
<dbReference type="PANTHER" id="PTHR48178">
    <property type="entry name" value="PEROXISOME BIOGENESIS FACTOR 2"/>
    <property type="match status" value="1"/>
</dbReference>
<comment type="subcellular location">
    <subcellularLocation>
        <location evidence="1">Peroxisome membrane</location>
        <topology evidence="1">Multi-pass membrane protein</topology>
    </subcellularLocation>
</comment>
<dbReference type="STRING" id="296587.C1E8X2"/>
<name>C1E8X2_MICCC</name>
<dbReference type="RefSeq" id="XP_002502971.1">
    <property type="nucleotide sequence ID" value="XM_002502925.1"/>
</dbReference>
<feature type="domain" description="RING-type" evidence="20">
    <location>
        <begin position="297"/>
        <end position="341"/>
    </location>
</feature>
<comment type="pathway">
    <text evidence="2">Protein modification; protein ubiquitination.</text>
</comment>
<evidence type="ECO:0000256" key="12">
    <source>
        <dbReference type="ARBA" id="ARBA00022989"/>
    </source>
</evidence>
<dbReference type="Pfam" id="PF04757">
    <property type="entry name" value="Pex2_Pex12"/>
    <property type="match status" value="1"/>
</dbReference>
<dbReference type="OMA" id="QKCGHVA"/>
<evidence type="ECO:0000256" key="5">
    <source>
        <dbReference type="ARBA" id="ARBA00022679"/>
    </source>
</evidence>
<gene>
    <name evidence="21" type="ORF">MICPUN_101136</name>
</gene>
<evidence type="ECO:0000256" key="16">
    <source>
        <dbReference type="ARBA" id="ARBA00034438"/>
    </source>
</evidence>
<dbReference type="SUPFAM" id="SSF57850">
    <property type="entry name" value="RING/U-box"/>
    <property type="match status" value="1"/>
</dbReference>
<protein>
    <recommendedName>
        <fullName evidence="17">RING-type E3 ubiquitin transferase (cysteine targeting)</fullName>
        <ecNumber evidence="17">2.3.2.36</ecNumber>
    </recommendedName>
    <alternativeName>
        <fullName evidence="15">Peroxin-2</fullName>
    </alternativeName>
</protein>
<keyword evidence="22" id="KW-1185">Reference proteome</keyword>
<evidence type="ECO:0000256" key="7">
    <source>
        <dbReference type="ARBA" id="ARBA00022723"/>
    </source>
</evidence>
<evidence type="ECO:0000256" key="9">
    <source>
        <dbReference type="ARBA" id="ARBA00022786"/>
    </source>
</evidence>
<keyword evidence="8 18" id="KW-0863">Zinc-finger</keyword>
<evidence type="ECO:0000256" key="18">
    <source>
        <dbReference type="PROSITE-ProRule" id="PRU00175"/>
    </source>
</evidence>
<evidence type="ECO:0000256" key="3">
    <source>
        <dbReference type="ARBA" id="ARBA00008704"/>
    </source>
</evidence>
<organism evidence="21 22">
    <name type="scientific">Micromonas commoda (strain RCC299 / NOUM17 / CCMP2709)</name>
    <name type="common">Picoplanktonic green alga</name>
    <dbReference type="NCBI Taxonomy" id="296587"/>
    <lineage>
        <taxon>Eukaryota</taxon>
        <taxon>Viridiplantae</taxon>
        <taxon>Chlorophyta</taxon>
        <taxon>Mamiellophyceae</taxon>
        <taxon>Mamiellales</taxon>
        <taxon>Mamiellaceae</taxon>
        <taxon>Micromonas</taxon>
    </lineage>
</organism>
<feature type="region of interest" description="Disordered" evidence="19">
    <location>
        <begin position="1"/>
        <end position="32"/>
    </location>
</feature>
<evidence type="ECO:0000256" key="4">
    <source>
        <dbReference type="ARBA" id="ARBA00022448"/>
    </source>
</evidence>
<comment type="catalytic activity">
    <reaction evidence="16">
        <text>[E2 ubiquitin-conjugating enzyme]-S-ubiquitinyl-L-cysteine + [acceptor protein]-L-cysteine = [E2 ubiquitin-conjugating enzyme]-L-cysteine + [acceptor protein]-S-ubiquitinyl-L-cysteine.</text>
        <dbReference type="EC" id="2.3.2.36"/>
    </reaction>
</comment>
<evidence type="ECO:0000256" key="11">
    <source>
        <dbReference type="ARBA" id="ARBA00022927"/>
    </source>
</evidence>
<dbReference type="eggNOG" id="KOG2879">
    <property type="taxonomic scope" value="Eukaryota"/>
</dbReference>
<comment type="similarity">
    <text evidence="3">Belongs to the pex2/pex10/pex12 family.</text>
</comment>
<dbReference type="InParanoid" id="C1E8X2"/>
<keyword evidence="10" id="KW-0862">Zinc</keyword>
<dbReference type="GO" id="GO:0061630">
    <property type="term" value="F:ubiquitin protein ligase activity"/>
    <property type="evidence" value="ECO:0007669"/>
    <property type="project" value="UniProtKB-EC"/>
</dbReference>
<dbReference type="EC" id="2.3.2.36" evidence="17"/>
<evidence type="ECO:0000256" key="15">
    <source>
        <dbReference type="ARBA" id="ARBA00032511"/>
    </source>
</evidence>
<dbReference type="FunCoup" id="C1E8X2">
    <property type="interactions" value="1532"/>
</dbReference>
<evidence type="ECO:0000256" key="1">
    <source>
        <dbReference type="ARBA" id="ARBA00004585"/>
    </source>
</evidence>
<feature type="region of interest" description="Disordered" evidence="19">
    <location>
        <begin position="108"/>
        <end position="132"/>
    </location>
</feature>
<reference evidence="21 22" key="1">
    <citation type="journal article" date="2009" name="Science">
        <title>Green evolution and dynamic adaptations revealed by genomes of the marine picoeukaryotes Micromonas.</title>
        <authorList>
            <person name="Worden A.Z."/>
            <person name="Lee J.H."/>
            <person name="Mock T."/>
            <person name="Rouze P."/>
            <person name="Simmons M.P."/>
            <person name="Aerts A.L."/>
            <person name="Allen A.E."/>
            <person name="Cuvelier M.L."/>
            <person name="Derelle E."/>
            <person name="Everett M.V."/>
            <person name="Foulon E."/>
            <person name="Grimwood J."/>
            <person name="Gundlach H."/>
            <person name="Henrissat B."/>
            <person name="Napoli C."/>
            <person name="McDonald S.M."/>
            <person name="Parker M.S."/>
            <person name="Rombauts S."/>
            <person name="Salamov A."/>
            <person name="Von Dassow P."/>
            <person name="Badger J.H."/>
            <person name="Coutinho P.M."/>
            <person name="Demir E."/>
            <person name="Dubchak I."/>
            <person name="Gentemann C."/>
            <person name="Eikrem W."/>
            <person name="Gready J.E."/>
            <person name="John U."/>
            <person name="Lanier W."/>
            <person name="Lindquist E.A."/>
            <person name="Lucas S."/>
            <person name="Mayer K.F."/>
            <person name="Moreau H."/>
            <person name="Not F."/>
            <person name="Otillar R."/>
            <person name="Panaud O."/>
            <person name="Pangilinan J."/>
            <person name="Paulsen I."/>
            <person name="Piegu B."/>
            <person name="Poliakov A."/>
            <person name="Robbens S."/>
            <person name="Schmutz J."/>
            <person name="Toulza E."/>
            <person name="Wyss T."/>
            <person name="Zelensky A."/>
            <person name="Zhou K."/>
            <person name="Armbrust E.V."/>
            <person name="Bhattacharya D."/>
            <person name="Goodenough U.W."/>
            <person name="Van de Peer Y."/>
            <person name="Grigoriev I.V."/>
        </authorList>
    </citation>
    <scope>NUCLEOTIDE SEQUENCE [LARGE SCALE GENOMIC DNA]</scope>
    <source>
        <strain evidence="22">RCC299 / NOUM17</strain>
    </source>
</reference>
<keyword evidence="12" id="KW-1133">Transmembrane helix</keyword>
<dbReference type="EMBL" id="CP001327">
    <property type="protein sequence ID" value="ACO64229.1"/>
    <property type="molecule type" value="Genomic_DNA"/>
</dbReference>
<keyword evidence="7" id="KW-0479">Metal-binding</keyword>
<dbReference type="KEGG" id="mis:MICPUN_101136"/>
<keyword evidence="5" id="KW-0808">Transferase</keyword>
<dbReference type="PROSITE" id="PS50089">
    <property type="entry name" value="ZF_RING_2"/>
    <property type="match status" value="1"/>
</dbReference>
<dbReference type="GO" id="GO:0008270">
    <property type="term" value="F:zinc ion binding"/>
    <property type="evidence" value="ECO:0007669"/>
    <property type="project" value="UniProtKB-KW"/>
</dbReference>
<dbReference type="InterPro" id="IPR001841">
    <property type="entry name" value="Znf_RING"/>
</dbReference>
<evidence type="ECO:0000256" key="10">
    <source>
        <dbReference type="ARBA" id="ARBA00022833"/>
    </source>
</evidence>